<name>A0ABQ8FLP3_9FUNG</name>
<comment type="caution">
    <text evidence="1">The sequence shown here is derived from an EMBL/GenBank/DDBJ whole genome shotgun (WGS) entry which is preliminary data.</text>
</comment>
<protein>
    <recommendedName>
        <fullName evidence="3">Methyltransferase domain-containing protein</fullName>
    </recommendedName>
</protein>
<accession>A0ABQ8FLP3</accession>
<gene>
    <name evidence="1" type="ORF">BASA50_002372</name>
</gene>
<organism evidence="1 2">
    <name type="scientific">Batrachochytrium salamandrivorans</name>
    <dbReference type="NCBI Taxonomy" id="1357716"/>
    <lineage>
        <taxon>Eukaryota</taxon>
        <taxon>Fungi</taxon>
        <taxon>Fungi incertae sedis</taxon>
        <taxon>Chytridiomycota</taxon>
        <taxon>Chytridiomycota incertae sedis</taxon>
        <taxon>Chytridiomycetes</taxon>
        <taxon>Rhizophydiales</taxon>
        <taxon>Rhizophydiales incertae sedis</taxon>
        <taxon>Batrachochytrium</taxon>
    </lineage>
</organism>
<dbReference type="PANTHER" id="PTHR42912">
    <property type="entry name" value="METHYLTRANSFERASE"/>
    <property type="match status" value="1"/>
</dbReference>
<dbReference type="Proteomes" id="UP001648503">
    <property type="component" value="Unassembled WGS sequence"/>
</dbReference>
<dbReference type="PANTHER" id="PTHR42912:SF83">
    <property type="entry name" value="METHYLTRANSFERASE TYPE 11 DOMAIN-CONTAINING PROTEIN"/>
    <property type="match status" value="1"/>
</dbReference>
<reference evidence="1 2" key="1">
    <citation type="submission" date="2021-02" db="EMBL/GenBank/DDBJ databases">
        <title>Variation within the Batrachochytrium salamandrivorans European outbreak.</title>
        <authorList>
            <person name="Kelly M."/>
            <person name="Pasmans F."/>
            <person name="Shea T.P."/>
            <person name="Munoz J.F."/>
            <person name="Carranza S."/>
            <person name="Cuomo C.A."/>
            <person name="Martel A."/>
        </authorList>
    </citation>
    <scope>NUCLEOTIDE SEQUENCE [LARGE SCALE GENOMIC DNA]</scope>
    <source>
        <strain evidence="1 2">AMFP18/2</strain>
    </source>
</reference>
<dbReference type="EMBL" id="JAFCIX010000040">
    <property type="protein sequence ID" value="KAH6600361.1"/>
    <property type="molecule type" value="Genomic_DNA"/>
</dbReference>
<dbReference type="Pfam" id="PF13489">
    <property type="entry name" value="Methyltransf_23"/>
    <property type="match status" value="1"/>
</dbReference>
<dbReference type="InterPro" id="IPR050508">
    <property type="entry name" value="Methyltransf_Superfamily"/>
</dbReference>
<sequence length="279" mass="31821">MSKLFQNGALAVSGMALYGLSVYSSYQLYKIYKAPTPAPNCYEPKHQQPRQGVYDALAPQYDDKIRWDEFMLGIGRRRSQLLEHAVGDVLEISAGTGRNLEHYTPSRLTSLTLTDSSSEMLKQAYKTFQTSTSKPAYDRVNPRFIVMSSQHILDDRHGTKIDETTTAYDTVVDTFGLCSHTDPVAALKEMARVCRKGTGRILLLEHGRTRYWDWLNVVLDKFAADHALDWGCWWNRDILGFIKEADLEVELLERYHFGTTYLLVCKPKWQDNAPSGKPE</sequence>
<evidence type="ECO:0008006" key="3">
    <source>
        <dbReference type="Google" id="ProtNLM"/>
    </source>
</evidence>
<keyword evidence="2" id="KW-1185">Reference proteome</keyword>
<dbReference type="Gene3D" id="3.40.50.150">
    <property type="entry name" value="Vaccinia Virus protein VP39"/>
    <property type="match status" value="1"/>
</dbReference>
<dbReference type="CDD" id="cd02440">
    <property type="entry name" value="AdoMet_MTases"/>
    <property type="match status" value="1"/>
</dbReference>
<evidence type="ECO:0000313" key="1">
    <source>
        <dbReference type="EMBL" id="KAH6600361.1"/>
    </source>
</evidence>
<evidence type="ECO:0000313" key="2">
    <source>
        <dbReference type="Proteomes" id="UP001648503"/>
    </source>
</evidence>
<proteinExistence type="predicted"/>
<dbReference type="SUPFAM" id="SSF53335">
    <property type="entry name" value="S-adenosyl-L-methionine-dependent methyltransferases"/>
    <property type="match status" value="1"/>
</dbReference>
<dbReference type="InterPro" id="IPR029063">
    <property type="entry name" value="SAM-dependent_MTases_sf"/>
</dbReference>